<evidence type="ECO:0000313" key="1">
    <source>
        <dbReference type="EMBL" id="SLN22624.1"/>
    </source>
</evidence>
<protein>
    <submittedName>
        <fullName evidence="1">Uncharacterized protein</fullName>
    </submittedName>
</protein>
<proteinExistence type="predicted"/>
<accession>A0A1X6YJJ0</accession>
<evidence type="ECO:0000313" key="2">
    <source>
        <dbReference type="Proteomes" id="UP000193061"/>
    </source>
</evidence>
<dbReference type="Proteomes" id="UP000193061">
    <property type="component" value="Unassembled WGS sequence"/>
</dbReference>
<keyword evidence="2" id="KW-1185">Reference proteome</keyword>
<sequence length="114" mass="13062">MMSFLPKEISEGLERARKLAERKNTKLKIHVDGKSYKVMSAWENGFALEPSILIRGRVALYDGERLISHCLIVASEEGDGERRFEYKRITEAVEEQPLDFYRAPDAPVALITQH</sequence>
<dbReference type="EMBL" id="FWFX01000002">
    <property type="protein sequence ID" value="SLN22624.1"/>
    <property type="molecule type" value="Genomic_DNA"/>
</dbReference>
<dbReference type="OrthoDB" id="7658488at2"/>
<name>A0A1X6YJJ0_9RHOB</name>
<reference evidence="1 2" key="1">
    <citation type="submission" date="2017-03" db="EMBL/GenBank/DDBJ databases">
        <authorList>
            <person name="Afonso C.L."/>
            <person name="Miller P.J."/>
            <person name="Scott M.A."/>
            <person name="Spackman E."/>
            <person name="Goraichik I."/>
            <person name="Dimitrov K.M."/>
            <person name="Suarez D.L."/>
            <person name="Swayne D.E."/>
        </authorList>
    </citation>
    <scope>NUCLEOTIDE SEQUENCE [LARGE SCALE GENOMIC DNA]</scope>
    <source>
        <strain evidence="1 2">CECT 7450</strain>
    </source>
</reference>
<dbReference type="AlphaFoldDB" id="A0A1X6YJJ0"/>
<organism evidence="1 2">
    <name type="scientific">Roseovarius albus</name>
    <dbReference type="NCBI Taxonomy" id="1247867"/>
    <lineage>
        <taxon>Bacteria</taxon>
        <taxon>Pseudomonadati</taxon>
        <taxon>Pseudomonadota</taxon>
        <taxon>Alphaproteobacteria</taxon>
        <taxon>Rhodobacterales</taxon>
        <taxon>Roseobacteraceae</taxon>
        <taxon>Roseovarius</taxon>
    </lineage>
</organism>
<gene>
    <name evidence="1" type="ORF">ROA7450_00865</name>
</gene>